<dbReference type="Gene3D" id="3.90.199.10">
    <property type="entry name" value="Topoisomerase II, domain 5"/>
    <property type="match status" value="1"/>
</dbReference>
<dbReference type="GO" id="GO:0003918">
    <property type="term" value="F:DNA topoisomerase type II (double strand cut, ATP-hydrolyzing) activity"/>
    <property type="evidence" value="ECO:0007669"/>
    <property type="project" value="UniProtKB-EC"/>
</dbReference>
<evidence type="ECO:0000256" key="4">
    <source>
        <dbReference type="ARBA" id="ARBA00022741"/>
    </source>
</evidence>
<dbReference type="GO" id="GO:0000819">
    <property type="term" value="P:sister chromatid segregation"/>
    <property type="evidence" value="ECO:0007669"/>
    <property type="project" value="TreeGrafter"/>
</dbReference>
<evidence type="ECO:0000313" key="11">
    <source>
        <dbReference type="EMBL" id="KAH9527819.1"/>
    </source>
</evidence>
<evidence type="ECO:0000256" key="5">
    <source>
        <dbReference type="ARBA" id="ARBA00022840"/>
    </source>
</evidence>
<organism evidence="11 12">
    <name type="scientific">Dermatophagoides farinae</name>
    <name type="common">American house dust mite</name>
    <dbReference type="NCBI Taxonomy" id="6954"/>
    <lineage>
        <taxon>Eukaryota</taxon>
        <taxon>Metazoa</taxon>
        <taxon>Ecdysozoa</taxon>
        <taxon>Arthropoda</taxon>
        <taxon>Chelicerata</taxon>
        <taxon>Arachnida</taxon>
        <taxon>Acari</taxon>
        <taxon>Acariformes</taxon>
        <taxon>Sarcoptiformes</taxon>
        <taxon>Astigmata</taxon>
        <taxon>Psoroptidia</taxon>
        <taxon>Analgoidea</taxon>
        <taxon>Pyroglyphidae</taxon>
        <taxon>Dermatophagoidinae</taxon>
        <taxon>Dermatophagoides</taxon>
    </lineage>
</organism>
<evidence type="ECO:0000256" key="8">
    <source>
        <dbReference type="ARBA" id="ARBA00023235"/>
    </source>
</evidence>
<evidence type="ECO:0000256" key="7">
    <source>
        <dbReference type="ARBA" id="ARBA00023125"/>
    </source>
</evidence>
<dbReference type="GO" id="GO:0005524">
    <property type="term" value="F:ATP binding"/>
    <property type="evidence" value="ECO:0007669"/>
    <property type="project" value="UniProtKB-KW"/>
</dbReference>
<dbReference type="GO" id="GO:0006265">
    <property type="term" value="P:DNA topological change"/>
    <property type="evidence" value="ECO:0007669"/>
    <property type="project" value="InterPro"/>
</dbReference>
<evidence type="ECO:0000256" key="3">
    <source>
        <dbReference type="ARBA" id="ARBA00012895"/>
    </source>
</evidence>
<dbReference type="PANTHER" id="PTHR10169:SF38">
    <property type="entry name" value="DNA TOPOISOMERASE 2"/>
    <property type="match status" value="1"/>
</dbReference>
<keyword evidence="12" id="KW-1185">Reference proteome</keyword>
<gene>
    <name evidence="11" type="ORF">DERF_001814</name>
</gene>
<keyword evidence="6" id="KW-0799">Topoisomerase</keyword>
<keyword evidence="5" id="KW-0067">ATP-binding</keyword>
<proteinExistence type="predicted"/>
<comment type="cofactor">
    <cofactor evidence="2">
        <name>Mg(2+)</name>
        <dbReference type="ChEBI" id="CHEBI:18420"/>
    </cofactor>
</comment>
<dbReference type="Proteomes" id="UP000790347">
    <property type="component" value="Unassembled WGS sequence"/>
</dbReference>
<comment type="catalytic activity">
    <reaction evidence="1">
        <text>ATP-dependent breakage, passage and rejoining of double-stranded DNA.</text>
        <dbReference type="EC" id="5.6.2.2"/>
    </reaction>
</comment>
<sequence length="114" mass="12969">MTIKQPKLIINYKINTLQIDVFLMPTIIKMGQNFVGTNNLNLFQTQGQFGLRLNGGSEESYLKLLKKIIVHANQMKSYIGDCSDSDLYQFVEDQESPSEKGCNDIYECTLLLIV</sequence>
<comment type="caution">
    <text evidence="11">The sequence shown here is derived from an EMBL/GenBank/DDBJ whole genome shotgun (WGS) entry which is preliminary data.</text>
</comment>
<name>A0A922IEG2_DERFA</name>
<feature type="domain" description="Topo IIA-type catalytic" evidence="10">
    <location>
        <begin position="1"/>
        <end position="114"/>
    </location>
</feature>
<reference evidence="11" key="1">
    <citation type="submission" date="2013-05" db="EMBL/GenBank/DDBJ databases">
        <authorList>
            <person name="Yim A.K.Y."/>
            <person name="Chan T.F."/>
            <person name="Ji K.M."/>
            <person name="Liu X.Y."/>
            <person name="Zhou J.W."/>
            <person name="Li R.Q."/>
            <person name="Yang K.Y."/>
            <person name="Li J."/>
            <person name="Li M."/>
            <person name="Law P.T.W."/>
            <person name="Wu Y.L."/>
            <person name="Cai Z.L."/>
            <person name="Qin H."/>
            <person name="Bao Y."/>
            <person name="Leung R.K.K."/>
            <person name="Ng P.K.S."/>
            <person name="Zou J."/>
            <person name="Zhong X.J."/>
            <person name="Ran P.X."/>
            <person name="Zhong N.S."/>
            <person name="Liu Z.G."/>
            <person name="Tsui S.K.W."/>
        </authorList>
    </citation>
    <scope>NUCLEOTIDE SEQUENCE</scope>
    <source>
        <strain evidence="11">Derf</strain>
        <tissue evidence="11">Whole organism</tissue>
    </source>
</reference>
<protein>
    <recommendedName>
        <fullName evidence="3">DNA topoisomerase (ATP-hydrolyzing)</fullName>
        <ecNumber evidence="3">5.6.2.2</ecNumber>
    </recommendedName>
</protein>
<evidence type="ECO:0000313" key="12">
    <source>
        <dbReference type="Proteomes" id="UP000790347"/>
    </source>
</evidence>
<comment type="caution">
    <text evidence="9">Lacks conserved residue(s) required for the propagation of feature annotation.</text>
</comment>
<dbReference type="AlphaFoldDB" id="A0A922IEG2"/>
<dbReference type="InterPro" id="IPR050634">
    <property type="entry name" value="DNA_Topoisomerase_II"/>
</dbReference>
<dbReference type="GO" id="GO:0000712">
    <property type="term" value="P:resolution of meiotic recombination intermediates"/>
    <property type="evidence" value="ECO:0007669"/>
    <property type="project" value="TreeGrafter"/>
</dbReference>
<keyword evidence="7 9" id="KW-0238">DNA-binding</keyword>
<dbReference type="SUPFAM" id="SSF56719">
    <property type="entry name" value="Type II DNA topoisomerase"/>
    <property type="match status" value="1"/>
</dbReference>
<dbReference type="EMBL" id="ASGP02000001">
    <property type="protein sequence ID" value="KAH9527819.1"/>
    <property type="molecule type" value="Genomic_DNA"/>
</dbReference>
<dbReference type="PANTHER" id="PTHR10169">
    <property type="entry name" value="DNA TOPOISOMERASE/GYRASE"/>
    <property type="match status" value="1"/>
</dbReference>
<evidence type="ECO:0000256" key="2">
    <source>
        <dbReference type="ARBA" id="ARBA00001946"/>
    </source>
</evidence>
<dbReference type="GO" id="GO:0005634">
    <property type="term" value="C:nucleus"/>
    <property type="evidence" value="ECO:0007669"/>
    <property type="project" value="TreeGrafter"/>
</dbReference>
<evidence type="ECO:0000256" key="1">
    <source>
        <dbReference type="ARBA" id="ARBA00000185"/>
    </source>
</evidence>
<keyword evidence="4" id="KW-0547">Nucleotide-binding</keyword>
<evidence type="ECO:0000256" key="6">
    <source>
        <dbReference type="ARBA" id="ARBA00023029"/>
    </source>
</evidence>
<accession>A0A922IEG2</accession>
<evidence type="ECO:0000256" key="9">
    <source>
        <dbReference type="PROSITE-ProRule" id="PRU01384"/>
    </source>
</evidence>
<dbReference type="InterPro" id="IPR013760">
    <property type="entry name" value="Topo_IIA-like_dom_sf"/>
</dbReference>
<reference evidence="11" key="2">
    <citation type="journal article" date="2022" name="Res Sq">
        <title>Comparative Genomics Reveals Insights into the Divergent Evolution of Astigmatic Mites and Household Pest Adaptations.</title>
        <authorList>
            <person name="Xiong Q."/>
            <person name="Wan A.T.-Y."/>
            <person name="Liu X.-Y."/>
            <person name="Fung C.S.-H."/>
            <person name="Xiao X."/>
            <person name="Malainual N."/>
            <person name="Hou J."/>
            <person name="Wang L."/>
            <person name="Wang M."/>
            <person name="Yang K."/>
            <person name="Cui Y."/>
            <person name="Leung E."/>
            <person name="Nong W."/>
            <person name="Shin S.-K."/>
            <person name="Au S."/>
            <person name="Jeong K.Y."/>
            <person name="Chew F.T."/>
            <person name="Hui J."/>
            <person name="Leung T.F."/>
            <person name="Tungtrongchitr A."/>
            <person name="Zhong N."/>
            <person name="Liu Z."/>
            <person name="Tsui S."/>
        </authorList>
    </citation>
    <scope>NUCLEOTIDE SEQUENCE</scope>
    <source>
        <strain evidence="11">Derf</strain>
        <tissue evidence="11">Whole organism</tissue>
    </source>
</reference>
<keyword evidence="8" id="KW-0413">Isomerase</keyword>
<dbReference type="EC" id="5.6.2.2" evidence="3"/>
<evidence type="ECO:0000259" key="10">
    <source>
        <dbReference type="PROSITE" id="PS52040"/>
    </source>
</evidence>
<dbReference type="InterPro" id="IPR013758">
    <property type="entry name" value="Topo_IIA_A/C_ab"/>
</dbReference>
<dbReference type="PROSITE" id="PS52040">
    <property type="entry name" value="TOPO_IIA"/>
    <property type="match status" value="1"/>
</dbReference>
<dbReference type="InterPro" id="IPR002205">
    <property type="entry name" value="Topo_IIA_dom_A"/>
</dbReference>
<dbReference type="GO" id="GO:0003677">
    <property type="term" value="F:DNA binding"/>
    <property type="evidence" value="ECO:0007669"/>
    <property type="project" value="UniProtKB-UniRule"/>
</dbReference>